<dbReference type="AlphaFoldDB" id="A0A1H5WCA7"/>
<feature type="chain" id="PRO_5009288142" description="PXPV repeat-containing protein" evidence="1">
    <location>
        <begin position="38"/>
        <end position="104"/>
    </location>
</feature>
<organism evidence="2 3">
    <name type="scientific">Bryocella elongata</name>
    <dbReference type="NCBI Taxonomy" id="863522"/>
    <lineage>
        <taxon>Bacteria</taxon>
        <taxon>Pseudomonadati</taxon>
        <taxon>Acidobacteriota</taxon>
        <taxon>Terriglobia</taxon>
        <taxon>Terriglobales</taxon>
        <taxon>Acidobacteriaceae</taxon>
        <taxon>Bryocella</taxon>
    </lineage>
</organism>
<protein>
    <recommendedName>
        <fullName evidence="4">PXPV repeat-containing protein</fullName>
    </recommendedName>
</protein>
<dbReference type="RefSeq" id="WP_103932435.1">
    <property type="nucleotide sequence ID" value="NZ_FNVA01000002.1"/>
</dbReference>
<dbReference type="Proteomes" id="UP000236728">
    <property type="component" value="Unassembled WGS sequence"/>
</dbReference>
<evidence type="ECO:0000313" key="2">
    <source>
        <dbReference type="EMBL" id="SEF97010.1"/>
    </source>
</evidence>
<reference evidence="2 3" key="1">
    <citation type="submission" date="2016-10" db="EMBL/GenBank/DDBJ databases">
        <authorList>
            <person name="de Groot N.N."/>
        </authorList>
    </citation>
    <scope>NUCLEOTIDE SEQUENCE [LARGE SCALE GENOMIC DNA]</scope>
    <source>
        <strain evidence="2 3">DSM 22489</strain>
    </source>
</reference>
<evidence type="ECO:0008006" key="4">
    <source>
        <dbReference type="Google" id="ProtNLM"/>
    </source>
</evidence>
<evidence type="ECO:0000256" key="1">
    <source>
        <dbReference type="SAM" id="SignalP"/>
    </source>
</evidence>
<name>A0A1H5WCA7_9BACT</name>
<gene>
    <name evidence="2" type="ORF">SAMN05421819_1514</name>
</gene>
<keyword evidence="1" id="KW-0732">Signal</keyword>
<proteinExistence type="predicted"/>
<keyword evidence="3" id="KW-1185">Reference proteome</keyword>
<feature type="signal peptide" evidence="1">
    <location>
        <begin position="1"/>
        <end position="37"/>
    </location>
</feature>
<accession>A0A1H5WCA7</accession>
<sequence>MKLATVANILRTKVARGAAVAALAAGTLAVAAPAAQAQRFFVGVGVGPRYVAPRPVYVAPQPYYAAGPAVVYGGPAYGYGYYDRFHGWHRDYGWHRGYEGRWHR</sequence>
<evidence type="ECO:0000313" key="3">
    <source>
        <dbReference type="Proteomes" id="UP000236728"/>
    </source>
</evidence>
<dbReference type="EMBL" id="FNVA01000002">
    <property type="protein sequence ID" value="SEF97010.1"/>
    <property type="molecule type" value="Genomic_DNA"/>
</dbReference>